<dbReference type="EMBL" id="CZQC01000045">
    <property type="protein sequence ID" value="CUS41542.1"/>
    <property type="molecule type" value="Genomic_DNA"/>
</dbReference>
<evidence type="ECO:0000313" key="1">
    <source>
        <dbReference type="EMBL" id="CUS41542.1"/>
    </source>
</evidence>
<organism evidence="1">
    <name type="scientific">hydrothermal vent metagenome</name>
    <dbReference type="NCBI Taxonomy" id="652676"/>
    <lineage>
        <taxon>unclassified sequences</taxon>
        <taxon>metagenomes</taxon>
        <taxon>ecological metagenomes</taxon>
    </lineage>
</organism>
<reference evidence="1" key="1">
    <citation type="submission" date="2015-10" db="EMBL/GenBank/DDBJ databases">
        <authorList>
            <person name="Gilbert D.G."/>
        </authorList>
    </citation>
    <scope>NUCLEOTIDE SEQUENCE</scope>
</reference>
<proteinExistence type="predicted"/>
<protein>
    <submittedName>
        <fullName evidence="1">Uncharacterized protein</fullName>
    </submittedName>
</protein>
<gene>
    <name evidence="1" type="ORF">MGWOODY_Tha2339</name>
</gene>
<accession>A0A170PLM7</accession>
<name>A0A170PLM7_9ZZZZ</name>
<dbReference type="AlphaFoldDB" id="A0A170PLM7"/>
<sequence>MQSIIRETILAQLLYVPTLVDQYSQQESRFTDNTVDWLRKTEKALEPFRLPLVSRLSGFRGLVVATSEGLAEGANCKITRKQKRGQTMQMVQQAEIALREHVEGIDRQFEEYRDKLSQILAVASSREPLPATNTITTGYLDKIWEQAKAAQDNPTLALYLQGRMAETDRRYLLGDIIGHLLAQPATN</sequence>